<dbReference type="EMBL" id="CAADFI010000011">
    <property type="protein sequence ID" value="VFJ90706.1"/>
    <property type="molecule type" value="Genomic_DNA"/>
</dbReference>
<evidence type="ECO:0000256" key="1">
    <source>
        <dbReference type="SAM" id="Phobius"/>
    </source>
</evidence>
<feature type="transmembrane region" description="Helical" evidence="1">
    <location>
        <begin position="12"/>
        <end position="33"/>
    </location>
</feature>
<dbReference type="EMBL" id="CAADFG010000010">
    <property type="protein sequence ID" value="VFJ88603.1"/>
    <property type="molecule type" value="Genomic_DNA"/>
</dbReference>
<sequence length="168" mass="18841">MNLKEIIEGHPVRIYFMVLFIGFSAGLATYQAILEFAKLIVISQERLEKLEDNPVITRRLFSMEPHKEKTLSFFLESEGMKVGNILFLFSNAPCGESSPYDVHLSWGSHLSKKVPVPCAEDRHIVEEYFTGFGGGNDELDVVFTSGANAVEGAGVRILRGEEGRKFPW</sequence>
<evidence type="ECO:0000313" key="2">
    <source>
        <dbReference type="EMBL" id="VFJ88603.1"/>
    </source>
</evidence>
<protein>
    <submittedName>
        <fullName evidence="2">Uncharacterized protein</fullName>
    </submittedName>
</protein>
<name>A0A450U9B4_9GAMM</name>
<proteinExistence type="predicted"/>
<evidence type="ECO:0000313" key="3">
    <source>
        <dbReference type="EMBL" id="VFJ90706.1"/>
    </source>
</evidence>
<reference evidence="2" key="1">
    <citation type="submission" date="2019-02" db="EMBL/GenBank/DDBJ databases">
        <authorList>
            <person name="Gruber-Vodicka R. H."/>
            <person name="Seah K. B. B."/>
        </authorList>
    </citation>
    <scope>NUCLEOTIDE SEQUENCE</scope>
    <source>
        <strain evidence="4">BECK_SA2B12</strain>
        <strain evidence="2">BECK_SA2B15</strain>
        <strain evidence="3">BECK_SA2B20</strain>
    </source>
</reference>
<keyword evidence="1" id="KW-1133">Transmembrane helix</keyword>
<organism evidence="2">
    <name type="scientific">Candidatus Kentrum eta</name>
    <dbReference type="NCBI Taxonomy" id="2126337"/>
    <lineage>
        <taxon>Bacteria</taxon>
        <taxon>Pseudomonadati</taxon>
        <taxon>Pseudomonadota</taxon>
        <taxon>Gammaproteobacteria</taxon>
        <taxon>Candidatus Kentrum</taxon>
    </lineage>
</organism>
<gene>
    <name evidence="2" type="ORF">BECKH772A_GA0070896_1001014</name>
    <name evidence="3" type="ORF">BECKH772B_GA0070898_1001114</name>
    <name evidence="4" type="ORF">BECKH772C_GA0070978_1000914</name>
</gene>
<keyword evidence="1" id="KW-0812">Transmembrane</keyword>
<dbReference type="AlphaFoldDB" id="A0A450U9B4"/>
<dbReference type="EMBL" id="CAADFJ010000009">
    <property type="protein sequence ID" value="VFJ96865.1"/>
    <property type="molecule type" value="Genomic_DNA"/>
</dbReference>
<keyword evidence="1" id="KW-0472">Membrane</keyword>
<evidence type="ECO:0000313" key="4">
    <source>
        <dbReference type="EMBL" id="VFJ96865.1"/>
    </source>
</evidence>
<accession>A0A450U9B4</accession>